<dbReference type="Pfam" id="PF21597">
    <property type="entry name" value="TetR_C_43"/>
    <property type="match status" value="1"/>
</dbReference>
<accession>A0ABP8BVG0</accession>
<dbReference type="Gene3D" id="1.10.357.10">
    <property type="entry name" value="Tetracycline Repressor, domain 2"/>
    <property type="match status" value="1"/>
</dbReference>
<evidence type="ECO:0000313" key="2">
    <source>
        <dbReference type="EMBL" id="GAA4227541.1"/>
    </source>
</evidence>
<name>A0ABP8BVG0_9ACTN</name>
<proteinExistence type="predicted"/>
<dbReference type="Proteomes" id="UP001501710">
    <property type="component" value="Unassembled WGS sequence"/>
</dbReference>
<dbReference type="EMBL" id="BAABAS010000004">
    <property type="protein sequence ID" value="GAA4227541.1"/>
    <property type="molecule type" value="Genomic_DNA"/>
</dbReference>
<comment type="caution">
    <text evidence="2">The sequence shown here is derived from an EMBL/GenBank/DDBJ whole genome shotgun (WGS) entry which is preliminary data.</text>
</comment>
<keyword evidence="3" id="KW-1185">Reference proteome</keyword>
<gene>
    <name evidence="2" type="ORF">GCM10022254_15470</name>
</gene>
<dbReference type="InterPro" id="IPR049445">
    <property type="entry name" value="TetR_SbtR-like_C"/>
</dbReference>
<evidence type="ECO:0000259" key="1">
    <source>
        <dbReference type="Pfam" id="PF21597"/>
    </source>
</evidence>
<organism evidence="2 3">
    <name type="scientific">Actinomadura meridiana</name>
    <dbReference type="NCBI Taxonomy" id="559626"/>
    <lineage>
        <taxon>Bacteria</taxon>
        <taxon>Bacillati</taxon>
        <taxon>Actinomycetota</taxon>
        <taxon>Actinomycetes</taxon>
        <taxon>Streptosporangiales</taxon>
        <taxon>Thermomonosporaceae</taxon>
        <taxon>Actinomadura</taxon>
    </lineage>
</organism>
<sequence length="94" mass="9988">MAVHGDQVGDRDTVISGEGHRSSWLFDRWHASLTSTAEKLLTRAQEANTVRADLTVAEVLTLVNAVAAAQTDVDQARRLLDLLGHGLNGPAATG</sequence>
<dbReference type="SUPFAM" id="SSF48498">
    <property type="entry name" value="Tetracyclin repressor-like, C-terminal domain"/>
    <property type="match status" value="1"/>
</dbReference>
<dbReference type="RefSeq" id="WP_344891972.1">
    <property type="nucleotide sequence ID" value="NZ_BAABAS010000004.1"/>
</dbReference>
<feature type="domain" description="Transcriptional regulator SbtR-like C-terminal" evidence="1">
    <location>
        <begin position="26"/>
        <end position="87"/>
    </location>
</feature>
<protein>
    <recommendedName>
        <fullName evidence="1">Transcriptional regulator SbtR-like C-terminal domain-containing protein</fullName>
    </recommendedName>
</protein>
<reference evidence="3" key="1">
    <citation type="journal article" date="2019" name="Int. J. Syst. Evol. Microbiol.">
        <title>The Global Catalogue of Microorganisms (GCM) 10K type strain sequencing project: providing services to taxonomists for standard genome sequencing and annotation.</title>
        <authorList>
            <consortium name="The Broad Institute Genomics Platform"/>
            <consortium name="The Broad Institute Genome Sequencing Center for Infectious Disease"/>
            <person name="Wu L."/>
            <person name="Ma J."/>
        </authorList>
    </citation>
    <scope>NUCLEOTIDE SEQUENCE [LARGE SCALE GENOMIC DNA]</scope>
    <source>
        <strain evidence="3">JCM 17440</strain>
    </source>
</reference>
<evidence type="ECO:0000313" key="3">
    <source>
        <dbReference type="Proteomes" id="UP001501710"/>
    </source>
</evidence>
<dbReference type="InterPro" id="IPR036271">
    <property type="entry name" value="Tet_transcr_reg_TetR-rel_C_sf"/>
</dbReference>